<dbReference type="Proteomes" id="UP000694556">
    <property type="component" value="Chromosome 4"/>
</dbReference>
<evidence type="ECO:0000259" key="7">
    <source>
        <dbReference type="SMART" id="SM01073"/>
    </source>
</evidence>
<evidence type="ECO:0000256" key="4">
    <source>
        <dbReference type="ARBA" id="ARBA00048883"/>
    </source>
</evidence>
<proteinExistence type="predicted"/>
<dbReference type="Pfam" id="PF00004">
    <property type="entry name" value="AAA"/>
    <property type="match status" value="2"/>
</dbReference>
<dbReference type="SMART" id="SM00382">
    <property type="entry name" value="AAA"/>
    <property type="match status" value="2"/>
</dbReference>
<dbReference type="InterPro" id="IPR009010">
    <property type="entry name" value="Asp_de-COase-like_dom_sf"/>
</dbReference>
<dbReference type="PROSITE" id="PS00674">
    <property type="entry name" value="AAA"/>
    <property type="match status" value="2"/>
</dbReference>
<dbReference type="SUPFAM" id="SSF50692">
    <property type="entry name" value="ADC-like"/>
    <property type="match status" value="1"/>
</dbReference>
<evidence type="ECO:0000259" key="6">
    <source>
        <dbReference type="SMART" id="SM00382"/>
    </source>
</evidence>
<dbReference type="CDD" id="cd19503">
    <property type="entry name" value="RecA-like_CDC48_NLV2_r1-like"/>
    <property type="match status" value="1"/>
</dbReference>
<dbReference type="Gene3D" id="3.40.50.300">
    <property type="entry name" value="P-loop containing nucleotide triphosphate hydrolases"/>
    <property type="match status" value="2"/>
</dbReference>
<reference evidence="8" key="1">
    <citation type="submission" date="2018-09" db="EMBL/GenBank/DDBJ databases">
        <title>Common duck and Muscovy duck high density SNP chip.</title>
        <authorList>
            <person name="Vignal A."/>
            <person name="Thebault N."/>
            <person name="Warren W.C."/>
        </authorList>
    </citation>
    <scope>NUCLEOTIDE SEQUENCE [LARGE SCALE GENOMIC DNA]</scope>
</reference>
<keyword evidence="3" id="KW-0067">ATP-binding</keyword>
<organism evidence="8 9">
    <name type="scientific">Cairina moschata</name>
    <name type="common">Muscovy duck</name>
    <dbReference type="NCBI Taxonomy" id="8855"/>
    <lineage>
        <taxon>Eukaryota</taxon>
        <taxon>Metazoa</taxon>
        <taxon>Chordata</taxon>
        <taxon>Craniata</taxon>
        <taxon>Vertebrata</taxon>
        <taxon>Euteleostomi</taxon>
        <taxon>Archelosauria</taxon>
        <taxon>Archosauria</taxon>
        <taxon>Dinosauria</taxon>
        <taxon>Saurischia</taxon>
        <taxon>Theropoda</taxon>
        <taxon>Coelurosauria</taxon>
        <taxon>Aves</taxon>
        <taxon>Neognathae</taxon>
        <taxon>Galloanserae</taxon>
        <taxon>Anseriformes</taxon>
        <taxon>Anatidae</taxon>
        <taxon>Anatinae</taxon>
        <taxon>Cairina</taxon>
    </lineage>
</organism>
<evidence type="ECO:0000256" key="1">
    <source>
        <dbReference type="ARBA" id="ARBA00012674"/>
    </source>
</evidence>
<evidence type="ECO:0000313" key="9">
    <source>
        <dbReference type="Proteomes" id="UP000694556"/>
    </source>
</evidence>
<dbReference type="InterPro" id="IPR041569">
    <property type="entry name" value="AAA_lid_3"/>
</dbReference>
<keyword evidence="2" id="KW-0547">Nucleotide-binding</keyword>
<reference evidence="8" key="3">
    <citation type="submission" date="2025-09" db="UniProtKB">
        <authorList>
            <consortium name="Ensembl"/>
        </authorList>
    </citation>
    <scope>IDENTIFICATION</scope>
</reference>
<evidence type="ECO:0000256" key="3">
    <source>
        <dbReference type="ARBA" id="ARBA00022840"/>
    </source>
</evidence>
<dbReference type="PANTHER" id="PTHR23077">
    <property type="entry name" value="AAA-FAMILY ATPASE"/>
    <property type="match status" value="1"/>
</dbReference>
<feature type="region of interest" description="Disordered" evidence="5">
    <location>
        <begin position="1"/>
        <end position="27"/>
    </location>
</feature>
<dbReference type="PANTHER" id="PTHR23077:SF27">
    <property type="entry name" value="ATPASE FAMILY GENE 2 PROTEIN HOMOLOG A"/>
    <property type="match status" value="1"/>
</dbReference>
<dbReference type="Pfam" id="PF17862">
    <property type="entry name" value="AAA_lid_3"/>
    <property type="match status" value="1"/>
</dbReference>
<dbReference type="InterPro" id="IPR003960">
    <property type="entry name" value="ATPase_AAA_CS"/>
</dbReference>
<dbReference type="FunFam" id="3.40.50.300:FF:000012">
    <property type="entry name" value="Transitional endoplasmic reticulum ATPase"/>
    <property type="match status" value="1"/>
</dbReference>
<dbReference type="GO" id="GO:0005737">
    <property type="term" value="C:cytoplasm"/>
    <property type="evidence" value="ECO:0007669"/>
    <property type="project" value="TreeGrafter"/>
</dbReference>
<dbReference type="AlphaFoldDB" id="A0A8C3BY06"/>
<accession>A0A8C3BY06</accession>
<keyword evidence="9" id="KW-1185">Reference proteome</keyword>
<reference evidence="8" key="2">
    <citation type="submission" date="2025-08" db="UniProtKB">
        <authorList>
            <consortium name="Ensembl"/>
        </authorList>
    </citation>
    <scope>IDENTIFICATION</scope>
</reference>
<dbReference type="Gene3D" id="1.10.8.60">
    <property type="match status" value="2"/>
</dbReference>
<dbReference type="GO" id="GO:0005524">
    <property type="term" value="F:ATP binding"/>
    <property type="evidence" value="ECO:0007669"/>
    <property type="project" value="UniProtKB-KW"/>
</dbReference>
<feature type="domain" description="CDC48 N-terminal subdomain" evidence="7">
    <location>
        <begin position="33"/>
        <end position="125"/>
    </location>
</feature>
<dbReference type="SUPFAM" id="SSF52540">
    <property type="entry name" value="P-loop containing nucleoside triphosphate hydrolases"/>
    <property type="match status" value="2"/>
</dbReference>
<feature type="compositionally biased region" description="Gly residues" evidence="5">
    <location>
        <begin position="14"/>
        <end position="27"/>
    </location>
</feature>
<feature type="domain" description="AAA+ ATPase" evidence="6">
    <location>
        <begin position="644"/>
        <end position="782"/>
    </location>
</feature>
<dbReference type="SMART" id="SM01073">
    <property type="entry name" value="CDC48_N"/>
    <property type="match status" value="1"/>
</dbReference>
<evidence type="ECO:0000256" key="2">
    <source>
        <dbReference type="ARBA" id="ARBA00022741"/>
    </source>
</evidence>
<protein>
    <recommendedName>
        <fullName evidence="1">vesicle-fusing ATPase</fullName>
        <ecNumber evidence="1">3.6.4.6</ecNumber>
    </recommendedName>
</protein>
<feature type="compositionally biased region" description="Basic residues" evidence="5">
    <location>
        <begin position="1"/>
        <end position="11"/>
    </location>
</feature>
<sequence length="824" mass="87375">MAAASRRRSKGRLAPGGGDGDGGGGAPRAGPLVLGVAGAVEAGDDKVPRMLRAGLAQLSLSSMKSAGACIGRPVLLSAAEGRQEVCTAWPTAGFPGGKVGLSETTQKSLKVKLGDAVTVQPVTGAIIQAEEVDVKLRDKDACIKAEEMSVCLLRNLDGKVVLPGNLLAFSFYGKLCNIVVMRVKGTDGAELTAPATSSEMQEPDLEKSDLEASTLDLSLQLSGLDLDDNPEAAAVSTPSKGMDPASPVPPSSALAAVGHGSAEGAPTCSPGVGADLPHGSQPARVEGREGLLLPGKAGAASSTDSFYYISSRTRIQFVETRTGVADDGDCESRVTYDMIGGLSSQLRTIRETVELPMKQAELFKSYGIPPPRGVLLYGPPGTGKTMIAKAIANEVGAHVTVINGPEIISKFYGESEARLRQIFAEASLRRPSIIFIDELDALCPKREGAQNEVEKRVVASLLTLMDGIGSEGSEGQLVVLGATNRPHALDAALRRPGRFDKEIEIGIPNAQDRLDILQKILKKVPHSLTAAELVQLADSTHGYVGADLAALCKEAGLYALRRALGKRANPSDNEVAGSVMIAFNDFLQGMNDVRPSAMREVAVDVPKVSWSDIGGLEDVKLKLKQAVEWPLKHPDSFIRMGIQPPKGVLLYGPPGCSKTMIAKALAHESGLNFLAVKGPELMNKYVGESERAVREIFRKARAVSPSILFFDEIDALAVERGSSSGAGNVADRVLAQLLTEMDGIEQLKDVTILAATNRPDMIDKALLRPGRIDRIIYVPLPDAATREEIFKLNFRSMPVSEDVCLVELVQHTHRYSGAEVKLSV</sequence>
<dbReference type="FunFam" id="1.10.8.60:FF:000068">
    <property type="entry name" value="spermatogenesis-associated protein 5 isoform X1"/>
    <property type="match status" value="1"/>
</dbReference>
<dbReference type="InterPro" id="IPR003593">
    <property type="entry name" value="AAA+_ATPase"/>
</dbReference>
<evidence type="ECO:0000313" key="8">
    <source>
        <dbReference type="Ensembl" id="ENSCMMP00000013113.1"/>
    </source>
</evidence>
<feature type="domain" description="AAA+ ATPase" evidence="6">
    <location>
        <begin position="370"/>
        <end position="509"/>
    </location>
</feature>
<dbReference type="Ensembl" id="ENSCMMT00000014426.1">
    <property type="protein sequence ID" value="ENSCMMP00000013113.1"/>
    <property type="gene ID" value="ENSCMMG00000008212.1"/>
</dbReference>
<feature type="region of interest" description="Disordered" evidence="5">
    <location>
        <begin position="228"/>
        <end position="271"/>
    </location>
</feature>
<dbReference type="InterPro" id="IPR003338">
    <property type="entry name" value="CDC4_N-term_subdom"/>
</dbReference>
<dbReference type="EC" id="3.6.4.6" evidence="1"/>
<dbReference type="InterPro" id="IPR050168">
    <property type="entry name" value="AAA_ATPase_domain"/>
</dbReference>
<dbReference type="FunFam" id="3.40.50.300:FF:004253">
    <property type="entry name" value="Spermatogenesis-associated 5"/>
    <property type="match status" value="1"/>
</dbReference>
<dbReference type="Gene3D" id="2.40.40.20">
    <property type="match status" value="1"/>
</dbReference>
<dbReference type="GO" id="GO:0016887">
    <property type="term" value="F:ATP hydrolysis activity"/>
    <property type="evidence" value="ECO:0007669"/>
    <property type="project" value="InterPro"/>
</dbReference>
<evidence type="ECO:0000256" key="5">
    <source>
        <dbReference type="SAM" id="MobiDB-lite"/>
    </source>
</evidence>
<dbReference type="CDD" id="cd19511">
    <property type="entry name" value="RecA-like_CDC48_r2-like"/>
    <property type="match status" value="1"/>
</dbReference>
<name>A0A8C3BY06_CAIMO</name>
<comment type="catalytic activity">
    <reaction evidence="4">
        <text>ATP + H2O = ADP + phosphate + H(+)</text>
        <dbReference type="Rhea" id="RHEA:13065"/>
        <dbReference type="ChEBI" id="CHEBI:15377"/>
        <dbReference type="ChEBI" id="CHEBI:15378"/>
        <dbReference type="ChEBI" id="CHEBI:30616"/>
        <dbReference type="ChEBI" id="CHEBI:43474"/>
        <dbReference type="ChEBI" id="CHEBI:456216"/>
        <dbReference type="EC" id="3.6.4.6"/>
    </reaction>
</comment>
<dbReference type="InterPro" id="IPR027417">
    <property type="entry name" value="P-loop_NTPase"/>
</dbReference>
<dbReference type="InterPro" id="IPR003959">
    <property type="entry name" value="ATPase_AAA_core"/>
</dbReference>